<reference evidence="3" key="1">
    <citation type="submission" date="2022-03" db="EMBL/GenBank/DDBJ databases">
        <title>Identification of a novel bacterium isolated from mangrove sediments.</title>
        <authorList>
            <person name="Pan X."/>
        </authorList>
    </citation>
    <scope>NUCLEOTIDE SEQUENCE</scope>
    <source>
        <strain evidence="3">B1949</strain>
    </source>
</reference>
<keyword evidence="2" id="KW-0472">Membrane</keyword>
<dbReference type="InterPro" id="IPR005625">
    <property type="entry name" value="PepSY-ass_TM"/>
</dbReference>
<gene>
    <name evidence="3" type="ORF">MTR62_17350</name>
</gene>
<proteinExistence type="predicted"/>
<feature type="transmembrane region" description="Helical" evidence="2">
    <location>
        <begin position="110"/>
        <end position="130"/>
    </location>
</feature>
<protein>
    <submittedName>
        <fullName evidence="3">PepSY domain-containing protein</fullName>
    </submittedName>
</protein>
<dbReference type="EMBL" id="JALHLF010000103">
    <property type="protein sequence ID" value="MCJ2184444.1"/>
    <property type="molecule type" value="Genomic_DNA"/>
</dbReference>
<feature type="non-terminal residue" evidence="3">
    <location>
        <position position="1"/>
    </location>
</feature>
<keyword evidence="2" id="KW-1133">Transmembrane helix</keyword>
<dbReference type="RefSeq" id="WP_244023287.1">
    <property type="nucleotide sequence ID" value="NZ_JALHLF010000103.1"/>
</dbReference>
<organism evidence="3 4">
    <name type="scientific">Novosphingobium organovorum</name>
    <dbReference type="NCBI Taxonomy" id="2930092"/>
    <lineage>
        <taxon>Bacteria</taxon>
        <taxon>Pseudomonadati</taxon>
        <taxon>Pseudomonadota</taxon>
        <taxon>Alphaproteobacteria</taxon>
        <taxon>Sphingomonadales</taxon>
        <taxon>Sphingomonadaceae</taxon>
        <taxon>Novosphingobium</taxon>
    </lineage>
</organism>
<evidence type="ECO:0000313" key="3">
    <source>
        <dbReference type="EMBL" id="MCJ2184444.1"/>
    </source>
</evidence>
<accession>A0ABT0BHD4</accession>
<keyword evidence="2" id="KW-0812">Transmembrane</keyword>
<name>A0ABT0BHD4_9SPHN</name>
<sequence length="291" mass="29987">AAADSAATGSVAMASPQRVVQSLAREVPGFTPLTLAYGQGRDGKPSLRVQGSDPRYGLRGPNFTLAILDPATGAVTGADYLGGRQDGWGATLTAFFTLHFGSFGGAPVRWAYFLLGLSGAVIFYTGNLLWVESRRRRERKAGAVEQTRATCILGALTVGVPLGSIAGVAVTLAAAKPLGTAATPGLHSAIYHAVFFAFVGWALLRGSARGAIELLPGAALAMLAIPAMSLACAGFHPERVRAVDGVALILAGLLGWAWKATLRRARSGPRDSVWSALPAGQSGGEAPRPAL</sequence>
<evidence type="ECO:0000313" key="4">
    <source>
        <dbReference type="Proteomes" id="UP001162881"/>
    </source>
</evidence>
<evidence type="ECO:0000256" key="2">
    <source>
        <dbReference type="SAM" id="Phobius"/>
    </source>
</evidence>
<feature type="transmembrane region" description="Helical" evidence="2">
    <location>
        <begin position="211"/>
        <end position="236"/>
    </location>
</feature>
<evidence type="ECO:0000256" key="1">
    <source>
        <dbReference type="SAM" id="MobiDB-lite"/>
    </source>
</evidence>
<feature type="region of interest" description="Disordered" evidence="1">
    <location>
        <begin position="270"/>
        <end position="291"/>
    </location>
</feature>
<feature type="transmembrane region" description="Helical" evidence="2">
    <location>
        <begin position="186"/>
        <end position="204"/>
    </location>
</feature>
<dbReference type="PANTHER" id="PTHR34219">
    <property type="entry name" value="IRON-REGULATED INNER MEMBRANE PROTEIN-RELATED"/>
    <property type="match status" value="1"/>
</dbReference>
<feature type="transmembrane region" description="Helical" evidence="2">
    <location>
        <begin position="151"/>
        <end position="174"/>
    </location>
</feature>
<comment type="caution">
    <text evidence="3">The sequence shown here is derived from an EMBL/GenBank/DDBJ whole genome shotgun (WGS) entry which is preliminary data.</text>
</comment>
<keyword evidence="4" id="KW-1185">Reference proteome</keyword>
<feature type="transmembrane region" description="Helical" evidence="2">
    <location>
        <begin position="242"/>
        <end position="262"/>
    </location>
</feature>
<dbReference type="PANTHER" id="PTHR34219:SF9">
    <property type="entry name" value="IRON-REGULATED INNER MEMBRANE PROTEIN"/>
    <property type="match status" value="1"/>
</dbReference>
<dbReference type="Pfam" id="PF03929">
    <property type="entry name" value="PepSY_TM"/>
    <property type="match status" value="1"/>
</dbReference>
<dbReference type="Proteomes" id="UP001162881">
    <property type="component" value="Unassembled WGS sequence"/>
</dbReference>